<dbReference type="EMBL" id="JBBCAQ010000022">
    <property type="protein sequence ID" value="KAK7590599.1"/>
    <property type="molecule type" value="Genomic_DNA"/>
</dbReference>
<keyword evidence="6" id="KW-0963">Cytoplasm</keyword>
<keyword evidence="7" id="KW-0819">tRNA processing</keyword>
<keyword evidence="11" id="KW-1185">Reference proteome</keyword>
<evidence type="ECO:0000256" key="6">
    <source>
        <dbReference type="ARBA" id="ARBA00022490"/>
    </source>
</evidence>
<evidence type="ECO:0000256" key="4">
    <source>
        <dbReference type="ARBA" id="ARBA00009567"/>
    </source>
</evidence>
<dbReference type="PANTHER" id="PTHR15641:SF1">
    <property type="entry name" value="ELONGATOR COMPLEX PROTEIN 5"/>
    <property type="match status" value="1"/>
</dbReference>
<evidence type="ECO:0000313" key="11">
    <source>
        <dbReference type="Proteomes" id="UP001367676"/>
    </source>
</evidence>
<dbReference type="GO" id="GO:0000049">
    <property type="term" value="F:tRNA binding"/>
    <property type="evidence" value="ECO:0007669"/>
    <property type="project" value="TreeGrafter"/>
</dbReference>
<dbReference type="GO" id="GO:0033588">
    <property type="term" value="C:elongator holoenzyme complex"/>
    <property type="evidence" value="ECO:0007669"/>
    <property type="project" value="InterPro"/>
</dbReference>
<accession>A0AAN9Y3Z1</accession>
<proteinExistence type="inferred from homology"/>
<dbReference type="InterPro" id="IPR027417">
    <property type="entry name" value="P-loop_NTPase"/>
</dbReference>
<dbReference type="AlphaFoldDB" id="A0AAN9Y3Z1"/>
<dbReference type="Proteomes" id="UP001367676">
    <property type="component" value="Unassembled WGS sequence"/>
</dbReference>
<dbReference type="InterPro" id="IPR019519">
    <property type="entry name" value="Elp5"/>
</dbReference>
<feature type="region of interest" description="Disordered" evidence="9">
    <location>
        <begin position="235"/>
        <end position="255"/>
    </location>
</feature>
<gene>
    <name evidence="10" type="ORF">V9T40_002212</name>
</gene>
<evidence type="ECO:0000256" key="7">
    <source>
        <dbReference type="ARBA" id="ARBA00022694"/>
    </source>
</evidence>
<evidence type="ECO:0000256" key="5">
    <source>
        <dbReference type="ARBA" id="ARBA00020264"/>
    </source>
</evidence>
<evidence type="ECO:0000313" key="10">
    <source>
        <dbReference type="EMBL" id="KAK7590599.1"/>
    </source>
</evidence>
<dbReference type="GO" id="GO:0005829">
    <property type="term" value="C:cytosol"/>
    <property type="evidence" value="ECO:0007669"/>
    <property type="project" value="TreeGrafter"/>
</dbReference>
<dbReference type="Gene3D" id="3.40.50.300">
    <property type="entry name" value="P-loop containing nucleotide triphosphate hydrolases"/>
    <property type="match status" value="1"/>
</dbReference>
<comment type="subcellular location">
    <subcellularLocation>
        <location evidence="2">Cytoplasm</location>
    </subcellularLocation>
    <subcellularLocation>
        <location evidence="1">Nucleus</location>
    </subcellularLocation>
</comment>
<dbReference type="Pfam" id="PF10483">
    <property type="entry name" value="Elong_Iki1"/>
    <property type="match status" value="2"/>
</dbReference>
<evidence type="ECO:0000256" key="8">
    <source>
        <dbReference type="ARBA" id="ARBA00023242"/>
    </source>
</evidence>
<sequence>MFADINLIKSNHIVGVQDNVDQPGKFIINELISSNQADCDIHVFCYDQYCEDLKNELSVLTASNVHFHDCLPNRKFVDPLGSFLSSLNVTDGTFRKIVIILDSLSTLLLLEDFDDVYRTLRQPVCFAEKSCRAQIQIVALIHEDTLINRIQSLKHLRYLCRVWVQVGADSLIVTLRKTSGRIQVQKYDYELTDGAVKIQKKTENSSKGRSDAIAASLPSSTFKLNLSEDEKKARDAVQLPYEKNESTQSITKGAEIFYEPDDCDDWDEEDPDNDLEFS</sequence>
<protein>
    <recommendedName>
        <fullName evidence="5">Elongator complex protein 5</fullName>
    </recommendedName>
</protein>
<comment type="caution">
    <text evidence="10">The sequence shown here is derived from an EMBL/GenBank/DDBJ whole genome shotgun (WGS) entry which is preliminary data.</text>
</comment>
<keyword evidence="8" id="KW-0539">Nucleus</keyword>
<reference evidence="10 11" key="1">
    <citation type="submission" date="2024-03" db="EMBL/GenBank/DDBJ databases">
        <title>Adaptation during the transition from Ophiocordyceps entomopathogen to insect associate is accompanied by gene loss and intensified selection.</title>
        <authorList>
            <person name="Ward C.M."/>
            <person name="Onetto C.A."/>
            <person name="Borneman A.R."/>
        </authorList>
    </citation>
    <scope>NUCLEOTIDE SEQUENCE [LARGE SCALE GENOMIC DNA]</scope>
    <source>
        <strain evidence="10">AWRI1</strain>
        <tissue evidence="10">Single Adult Female</tissue>
    </source>
</reference>
<dbReference type="GO" id="GO:0002098">
    <property type="term" value="P:tRNA wobble uridine modification"/>
    <property type="evidence" value="ECO:0007669"/>
    <property type="project" value="InterPro"/>
</dbReference>
<evidence type="ECO:0000256" key="1">
    <source>
        <dbReference type="ARBA" id="ARBA00004123"/>
    </source>
</evidence>
<evidence type="ECO:0000256" key="3">
    <source>
        <dbReference type="ARBA" id="ARBA00005043"/>
    </source>
</evidence>
<evidence type="ECO:0000256" key="2">
    <source>
        <dbReference type="ARBA" id="ARBA00004496"/>
    </source>
</evidence>
<name>A0AAN9Y3Z1_9HEMI</name>
<evidence type="ECO:0000256" key="9">
    <source>
        <dbReference type="SAM" id="MobiDB-lite"/>
    </source>
</evidence>
<dbReference type="PANTHER" id="PTHR15641">
    <property type="entry name" value="ELONGATOR COMPLEX PROTEIN 5"/>
    <property type="match status" value="1"/>
</dbReference>
<organism evidence="10 11">
    <name type="scientific">Parthenolecanium corni</name>
    <dbReference type="NCBI Taxonomy" id="536013"/>
    <lineage>
        <taxon>Eukaryota</taxon>
        <taxon>Metazoa</taxon>
        <taxon>Ecdysozoa</taxon>
        <taxon>Arthropoda</taxon>
        <taxon>Hexapoda</taxon>
        <taxon>Insecta</taxon>
        <taxon>Pterygota</taxon>
        <taxon>Neoptera</taxon>
        <taxon>Paraneoptera</taxon>
        <taxon>Hemiptera</taxon>
        <taxon>Sternorrhyncha</taxon>
        <taxon>Coccoidea</taxon>
        <taxon>Coccidae</taxon>
        <taxon>Parthenolecanium</taxon>
    </lineage>
</organism>
<comment type="similarity">
    <text evidence="4">Belongs to the ELP5 family.</text>
</comment>
<dbReference type="GO" id="GO:0005634">
    <property type="term" value="C:nucleus"/>
    <property type="evidence" value="ECO:0007669"/>
    <property type="project" value="UniProtKB-SubCell"/>
</dbReference>
<comment type="pathway">
    <text evidence="3">tRNA modification; 5-methoxycarbonylmethyl-2-thiouridine-tRNA biosynthesis.</text>
</comment>